<dbReference type="Proteomes" id="UP000182764">
    <property type="component" value="Unassembled WGS sequence"/>
</dbReference>
<keyword evidence="1" id="KW-0472">Membrane</keyword>
<feature type="transmembrane region" description="Helical" evidence="1">
    <location>
        <begin position="53"/>
        <end position="76"/>
    </location>
</feature>
<gene>
    <name evidence="2" type="ORF">SAMN04487839_1233</name>
</gene>
<sequence>MTENPFNETFKNNLQHQLDRCAHLAKGLLKLTALVFLVTTVLTYGFLSSGASLLNILKVSVIGTIITTAFLAMSYLDNLSQGLDTILAKFFQCQADSFKLYAESSEELIHDFLLSYDHGTVDIQFEYQGQPEHLSISKDLMPQPYANQRLVIVAKHDVLPERYREAYHQAFDTTELVQTYHQVIQNRLKNAQIHFEVNTDNHHQLYESPVVEKTSFHLAVINHK</sequence>
<evidence type="ECO:0000256" key="1">
    <source>
        <dbReference type="SAM" id="Phobius"/>
    </source>
</evidence>
<dbReference type="EMBL" id="FOBM01000023">
    <property type="protein sequence ID" value="SEM39343.1"/>
    <property type="molecule type" value="Genomic_DNA"/>
</dbReference>
<keyword evidence="1" id="KW-0812">Transmembrane</keyword>
<dbReference type="RefSeq" id="WP_074596978.1">
    <property type="nucleotide sequence ID" value="NZ_FNUH01000017.1"/>
</dbReference>
<evidence type="ECO:0000313" key="2">
    <source>
        <dbReference type="EMBL" id="SEM39343.1"/>
    </source>
</evidence>
<dbReference type="AlphaFoldDB" id="A0A1H7Y047"/>
<protein>
    <submittedName>
        <fullName evidence="2">Uncharacterized protein</fullName>
    </submittedName>
</protein>
<organism evidence="2 3">
    <name type="scientific">Streptococcus gallolyticus</name>
    <dbReference type="NCBI Taxonomy" id="315405"/>
    <lineage>
        <taxon>Bacteria</taxon>
        <taxon>Bacillati</taxon>
        <taxon>Bacillota</taxon>
        <taxon>Bacilli</taxon>
        <taxon>Lactobacillales</taxon>
        <taxon>Streptococcaceae</taxon>
        <taxon>Streptococcus</taxon>
    </lineage>
</organism>
<keyword evidence="1" id="KW-1133">Transmembrane helix</keyword>
<accession>A0A1H7Y047</accession>
<evidence type="ECO:0000313" key="3">
    <source>
        <dbReference type="Proteomes" id="UP000182764"/>
    </source>
</evidence>
<feature type="transmembrane region" description="Helical" evidence="1">
    <location>
        <begin position="28"/>
        <end position="47"/>
    </location>
</feature>
<name>A0A1H7Y047_9STRE</name>
<proteinExistence type="predicted"/>
<reference evidence="2 3" key="1">
    <citation type="submission" date="2016-10" db="EMBL/GenBank/DDBJ databases">
        <authorList>
            <person name="de Groot N.N."/>
        </authorList>
    </citation>
    <scope>NUCLEOTIDE SEQUENCE [LARGE SCALE GENOMIC DNA]</scope>
    <source>
        <strain evidence="2 3">VTM1R29</strain>
    </source>
</reference>